<feature type="transmembrane region" description="Helical" evidence="2">
    <location>
        <begin position="203"/>
        <end position="223"/>
    </location>
</feature>
<comment type="caution">
    <text evidence="3">The sequence shown here is derived from an EMBL/GenBank/DDBJ whole genome shotgun (WGS) entry which is preliminary data.</text>
</comment>
<protein>
    <recommendedName>
        <fullName evidence="5">MARVEL domain-containing protein</fullName>
    </recommendedName>
</protein>
<sequence length="307" mass="34107">MSVNPFDKSPYPSPYPPRAISDDSTYPPQNYESEMNPWSANQANFSPTNAYTNTDSMSNPYNSGAPNPYTQGPTYSHQAPTPTQDVHSPSHRAYSGANAYEYKEPANTQHSNTNPQPTVPVPASSLTKKPSVLDGVPKMTTPGSNNPVPLAPLHTNRPPNRWRVLLRFTGLIGSIGAFGFSVGASAYSGRSTPFSDKSAIKFLYIWSAISIVAFTYFLLNMLNRRVRSGAKIPRKWLLIADIVLAICWGFDVVFLIAKNHCPVGKLDGWCDFFNTSIFFAVLTFAVTIISIFWDMYGWYIERKNRLA</sequence>
<name>A0ABR2WRR5_9FUNG</name>
<feature type="compositionally biased region" description="Polar residues" evidence="1">
    <location>
        <begin position="106"/>
        <end position="116"/>
    </location>
</feature>
<keyword evidence="2" id="KW-0812">Transmembrane</keyword>
<feature type="transmembrane region" description="Helical" evidence="2">
    <location>
        <begin position="277"/>
        <end position="299"/>
    </location>
</feature>
<organism evidence="3 4">
    <name type="scientific">Basidiobolus ranarum</name>
    <dbReference type="NCBI Taxonomy" id="34480"/>
    <lineage>
        <taxon>Eukaryota</taxon>
        <taxon>Fungi</taxon>
        <taxon>Fungi incertae sedis</taxon>
        <taxon>Zoopagomycota</taxon>
        <taxon>Entomophthoromycotina</taxon>
        <taxon>Basidiobolomycetes</taxon>
        <taxon>Basidiobolales</taxon>
        <taxon>Basidiobolaceae</taxon>
        <taxon>Basidiobolus</taxon>
    </lineage>
</organism>
<evidence type="ECO:0000313" key="4">
    <source>
        <dbReference type="Proteomes" id="UP001479436"/>
    </source>
</evidence>
<feature type="region of interest" description="Disordered" evidence="1">
    <location>
        <begin position="1"/>
        <end position="92"/>
    </location>
</feature>
<feature type="compositionally biased region" description="Polar residues" evidence="1">
    <location>
        <begin position="22"/>
        <end position="87"/>
    </location>
</feature>
<keyword evidence="2" id="KW-0472">Membrane</keyword>
<proteinExistence type="predicted"/>
<feature type="transmembrane region" description="Helical" evidence="2">
    <location>
        <begin position="164"/>
        <end position="183"/>
    </location>
</feature>
<keyword evidence="4" id="KW-1185">Reference proteome</keyword>
<keyword evidence="2" id="KW-1133">Transmembrane helix</keyword>
<gene>
    <name evidence="3" type="ORF">K7432_008461</name>
</gene>
<dbReference type="EMBL" id="JASJQH010000471">
    <property type="protein sequence ID" value="KAK9764217.1"/>
    <property type="molecule type" value="Genomic_DNA"/>
</dbReference>
<evidence type="ECO:0000313" key="3">
    <source>
        <dbReference type="EMBL" id="KAK9764217.1"/>
    </source>
</evidence>
<dbReference type="Proteomes" id="UP001479436">
    <property type="component" value="Unassembled WGS sequence"/>
</dbReference>
<feature type="region of interest" description="Disordered" evidence="1">
    <location>
        <begin position="106"/>
        <end position="128"/>
    </location>
</feature>
<evidence type="ECO:0008006" key="5">
    <source>
        <dbReference type="Google" id="ProtNLM"/>
    </source>
</evidence>
<evidence type="ECO:0000256" key="1">
    <source>
        <dbReference type="SAM" id="MobiDB-lite"/>
    </source>
</evidence>
<feature type="transmembrane region" description="Helical" evidence="2">
    <location>
        <begin position="235"/>
        <end position="257"/>
    </location>
</feature>
<accession>A0ABR2WRR5</accession>
<evidence type="ECO:0000256" key="2">
    <source>
        <dbReference type="SAM" id="Phobius"/>
    </source>
</evidence>
<reference evidence="3 4" key="1">
    <citation type="submission" date="2023-04" db="EMBL/GenBank/DDBJ databases">
        <title>Genome of Basidiobolus ranarum AG-B5.</title>
        <authorList>
            <person name="Stajich J.E."/>
            <person name="Carter-House D."/>
            <person name="Gryganskyi A."/>
        </authorList>
    </citation>
    <scope>NUCLEOTIDE SEQUENCE [LARGE SCALE GENOMIC DNA]</scope>
    <source>
        <strain evidence="3 4">AG-B5</strain>
    </source>
</reference>